<keyword evidence="4" id="KW-0472">Membrane</keyword>
<keyword evidence="6" id="KW-1185">Reference proteome</keyword>
<evidence type="ECO:0000256" key="4">
    <source>
        <dbReference type="ARBA" id="ARBA00023136"/>
    </source>
</evidence>
<evidence type="ECO:0000256" key="2">
    <source>
        <dbReference type="ARBA" id="ARBA00022692"/>
    </source>
</evidence>
<dbReference type="EMBL" id="JAUIZM010000011">
    <property type="protein sequence ID" value="KAK1357273.1"/>
    <property type="molecule type" value="Genomic_DNA"/>
</dbReference>
<dbReference type="GO" id="GO:0045037">
    <property type="term" value="P:protein import into chloroplast stroma"/>
    <property type="evidence" value="ECO:0007669"/>
    <property type="project" value="TreeGrafter"/>
</dbReference>
<organism evidence="5 6">
    <name type="scientific">Heracleum sosnowskyi</name>
    <dbReference type="NCBI Taxonomy" id="360622"/>
    <lineage>
        <taxon>Eukaryota</taxon>
        <taxon>Viridiplantae</taxon>
        <taxon>Streptophyta</taxon>
        <taxon>Embryophyta</taxon>
        <taxon>Tracheophyta</taxon>
        <taxon>Spermatophyta</taxon>
        <taxon>Magnoliopsida</taxon>
        <taxon>eudicotyledons</taxon>
        <taxon>Gunneridae</taxon>
        <taxon>Pentapetalae</taxon>
        <taxon>asterids</taxon>
        <taxon>campanulids</taxon>
        <taxon>Apiales</taxon>
        <taxon>Apiaceae</taxon>
        <taxon>Apioideae</taxon>
        <taxon>apioid superclade</taxon>
        <taxon>Tordylieae</taxon>
        <taxon>Tordyliinae</taxon>
        <taxon>Heracleum</taxon>
    </lineage>
</organism>
<dbReference type="Pfam" id="PF02466">
    <property type="entry name" value="Tim17"/>
    <property type="match status" value="1"/>
</dbReference>
<protein>
    <submittedName>
        <fullName evidence="5">Outer envelope pore protein 16, chloroplastic</fullName>
    </submittedName>
</protein>
<keyword evidence="3" id="KW-1133">Transmembrane helix</keyword>
<proteinExistence type="predicted"/>
<dbReference type="PANTHER" id="PTHR15371:SF2">
    <property type="entry name" value="OUTER ENVELOPE PORE PROTEIN 16-1, CHLOROPLASTIC"/>
    <property type="match status" value="1"/>
</dbReference>
<dbReference type="PANTHER" id="PTHR15371">
    <property type="entry name" value="TIM23"/>
    <property type="match status" value="1"/>
</dbReference>
<dbReference type="AlphaFoldDB" id="A0AAD8M2Q8"/>
<evidence type="ECO:0000313" key="6">
    <source>
        <dbReference type="Proteomes" id="UP001237642"/>
    </source>
</evidence>
<comment type="caution">
    <text evidence="5">The sequence shown here is derived from an EMBL/GenBank/DDBJ whole genome shotgun (WGS) entry which is preliminary data.</text>
</comment>
<name>A0AAD8M2Q8_9APIA</name>
<reference evidence="5" key="2">
    <citation type="submission" date="2023-05" db="EMBL/GenBank/DDBJ databases">
        <authorList>
            <person name="Schelkunov M.I."/>
        </authorList>
    </citation>
    <scope>NUCLEOTIDE SEQUENCE</scope>
    <source>
        <strain evidence="5">Hsosn_3</strain>
        <tissue evidence="5">Leaf</tissue>
    </source>
</reference>
<dbReference type="InterPro" id="IPR045238">
    <property type="entry name" value="Tim23-like"/>
</dbReference>
<evidence type="ECO:0000256" key="3">
    <source>
        <dbReference type="ARBA" id="ARBA00022989"/>
    </source>
</evidence>
<evidence type="ECO:0000256" key="1">
    <source>
        <dbReference type="ARBA" id="ARBA00004141"/>
    </source>
</evidence>
<comment type="subcellular location">
    <subcellularLocation>
        <location evidence="1">Membrane</location>
        <topology evidence="1">Multi-pass membrane protein</topology>
    </subcellularLocation>
</comment>
<gene>
    <name evidence="5" type="ORF">POM88_050529</name>
</gene>
<evidence type="ECO:0000313" key="5">
    <source>
        <dbReference type="EMBL" id="KAK1357273.1"/>
    </source>
</evidence>
<dbReference type="GO" id="GO:0009707">
    <property type="term" value="C:chloroplast outer membrane"/>
    <property type="evidence" value="ECO:0007669"/>
    <property type="project" value="TreeGrafter"/>
</dbReference>
<reference evidence="5" key="1">
    <citation type="submission" date="2023-02" db="EMBL/GenBank/DDBJ databases">
        <title>Genome of toxic invasive species Heracleum sosnowskyi carries increased number of genes despite the absence of recent whole-genome duplications.</title>
        <authorList>
            <person name="Schelkunov M."/>
            <person name="Shtratnikova V."/>
            <person name="Makarenko M."/>
            <person name="Klepikova A."/>
            <person name="Omelchenko D."/>
            <person name="Novikova G."/>
            <person name="Obukhova E."/>
            <person name="Bogdanov V."/>
            <person name="Penin A."/>
            <person name="Logacheva M."/>
        </authorList>
    </citation>
    <scope>NUCLEOTIDE SEQUENCE</scope>
    <source>
        <strain evidence="5">Hsosn_3</strain>
        <tissue evidence="5">Leaf</tissue>
    </source>
</reference>
<sequence length="143" mass="14944">MPQTGFSGSVSSPKVDVFIDTGNQFLNHTVDGFLKIGSVGVARAAAQETYNAVAKGNVDLEQSLTKMCKEGVFFGTTAGVYVGMDYGMEKIRGTRDWKNALLAGAATGALVSAVGNNKRDKIVQDAITGGAVATAAQFINYLT</sequence>
<dbReference type="GO" id="GO:0015171">
    <property type="term" value="F:amino acid transmembrane transporter activity"/>
    <property type="evidence" value="ECO:0007669"/>
    <property type="project" value="TreeGrafter"/>
</dbReference>
<keyword evidence="2" id="KW-0812">Transmembrane</keyword>
<accession>A0AAD8M2Q8</accession>
<dbReference type="Proteomes" id="UP001237642">
    <property type="component" value="Unassembled WGS sequence"/>
</dbReference>